<dbReference type="GO" id="GO:0000271">
    <property type="term" value="P:polysaccharide biosynthetic process"/>
    <property type="evidence" value="ECO:0007669"/>
    <property type="project" value="TreeGrafter"/>
</dbReference>
<dbReference type="GO" id="GO:0016747">
    <property type="term" value="F:acyltransferase activity, transferring groups other than amino-acyl groups"/>
    <property type="evidence" value="ECO:0007669"/>
    <property type="project" value="InterPro"/>
</dbReference>
<gene>
    <name evidence="3" type="ORF">PAA8504_01306</name>
</gene>
<dbReference type="PANTHER" id="PTHR23028">
    <property type="entry name" value="ACETYLTRANSFERASE"/>
    <property type="match status" value="1"/>
</dbReference>
<keyword evidence="1" id="KW-1133">Transmembrane helix</keyword>
<evidence type="ECO:0000313" key="3">
    <source>
        <dbReference type="EMBL" id="SPJ23495.1"/>
    </source>
</evidence>
<feature type="transmembrane region" description="Helical" evidence="1">
    <location>
        <begin position="185"/>
        <end position="202"/>
    </location>
</feature>
<dbReference type="OrthoDB" id="9767863at2"/>
<sequence>MLHGSRLGDRAGDRDNHFDLIRMIAAVAVLISHAWPLSYGRGWAEPMSTILPGFSLGHVAVLVFFAISGFFIAQSFDRTPDPIRFVRARALRLFPALVVMLLATHAAAMVLSDSPGAVWAAAPAYLARNLSLVSLQQTLPGVFTAAPFGPTVNGSLWTLMYEVICYAGLLLAGLAGLFGARSRRMAILVGVGLLAIAIPTGVDHPRVLRVLDLGWPFFLGVCLYIWRDRVVLDLRIVIAVFGATMLLRGTGVFTTLFPAALAYGVMVVGFLPRRGRAWQKPGDYSYGIYIYAFPIQQLGASLGYTTPMANIAFALPLTFVCAILSWHLVERPALSLKRGFGGSRRPLPMGAP</sequence>
<protein>
    <recommendedName>
        <fullName evidence="2">Acyltransferase 3 domain-containing protein</fullName>
    </recommendedName>
</protein>
<organism evidence="3 4">
    <name type="scientific">Palleronia abyssalis</name>
    <dbReference type="NCBI Taxonomy" id="1501240"/>
    <lineage>
        <taxon>Bacteria</taxon>
        <taxon>Pseudomonadati</taxon>
        <taxon>Pseudomonadota</taxon>
        <taxon>Alphaproteobacteria</taxon>
        <taxon>Rhodobacterales</taxon>
        <taxon>Roseobacteraceae</taxon>
        <taxon>Palleronia</taxon>
    </lineage>
</organism>
<feature type="transmembrane region" description="Helical" evidence="1">
    <location>
        <begin position="20"/>
        <end position="38"/>
    </location>
</feature>
<name>A0A2R8BTN5_9RHOB</name>
<evidence type="ECO:0000313" key="4">
    <source>
        <dbReference type="Proteomes" id="UP000244912"/>
    </source>
</evidence>
<dbReference type="EMBL" id="ONZF01000002">
    <property type="protein sequence ID" value="SPJ23495.1"/>
    <property type="molecule type" value="Genomic_DNA"/>
</dbReference>
<evidence type="ECO:0000256" key="1">
    <source>
        <dbReference type="SAM" id="Phobius"/>
    </source>
</evidence>
<feature type="domain" description="Acyltransferase 3" evidence="2">
    <location>
        <begin position="18"/>
        <end position="326"/>
    </location>
</feature>
<feature type="transmembrane region" description="Helical" evidence="1">
    <location>
        <begin position="159"/>
        <end position="178"/>
    </location>
</feature>
<feature type="transmembrane region" description="Helical" evidence="1">
    <location>
        <begin position="284"/>
        <end position="305"/>
    </location>
</feature>
<keyword evidence="1" id="KW-0472">Membrane</keyword>
<dbReference type="InterPro" id="IPR050879">
    <property type="entry name" value="Acyltransferase_3"/>
</dbReference>
<accession>A0A2R8BTN5</accession>
<feature type="transmembrane region" description="Helical" evidence="1">
    <location>
        <begin position="93"/>
        <end position="111"/>
    </location>
</feature>
<dbReference type="InterPro" id="IPR002656">
    <property type="entry name" value="Acyl_transf_3_dom"/>
</dbReference>
<proteinExistence type="predicted"/>
<dbReference type="Pfam" id="PF01757">
    <property type="entry name" value="Acyl_transf_3"/>
    <property type="match status" value="1"/>
</dbReference>
<dbReference type="GO" id="GO:0016020">
    <property type="term" value="C:membrane"/>
    <property type="evidence" value="ECO:0007669"/>
    <property type="project" value="TreeGrafter"/>
</dbReference>
<keyword evidence="4" id="KW-1185">Reference proteome</keyword>
<reference evidence="4" key="1">
    <citation type="submission" date="2018-03" db="EMBL/GenBank/DDBJ databases">
        <authorList>
            <person name="Rodrigo-Torres L."/>
            <person name="Arahal R. D."/>
            <person name="Lucena T."/>
        </authorList>
    </citation>
    <scope>NUCLEOTIDE SEQUENCE [LARGE SCALE GENOMIC DNA]</scope>
    <source>
        <strain evidence="4">CECT 8504</strain>
    </source>
</reference>
<feature type="transmembrane region" description="Helical" evidence="1">
    <location>
        <begin position="255"/>
        <end position="272"/>
    </location>
</feature>
<dbReference type="AlphaFoldDB" id="A0A2R8BTN5"/>
<feature type="transmembrane region" description="Helical" evidence="1">
    <location>
        <begin position="311"/>
        <end position="329"/>
    </location>
</feature>
<keyword evidence="1" id="KW-0812">Transmembrane</keyword>
<feature type="transmembrane region" description="Helical" evidence="1">
    <location>
        <begin position="50"/>
        <end position="72"/>
    </location>
</feature>
<evidence type="ECO:0000259" key="2">
    <source>
        <dbReference type="Pfam" id="PF01757"/>
    </source>
</evidence>
<dbReference type="PANTHER" id="PTHR23028:SF53">
    <property type="entry name" value="ACYL_TRANSF_3 DOMAIN-CONTAINING PROTEIN"/>
    <property type="match status" value="1"/>
</dbReference>
<dbReference type="RefSeq" id="WP_108893322.1">
    <property type="nucleotide sequence ID" value="NZ_ONZF01000002.1"/>
</dbReference>
<dbReference type="Proteomes" id="UP000244912">
    <property type="component" value="Unassembled WGS sequence"/>
</dbReference>